<proteinExistence type="predicted"/>
<dbReference type="Gene3D" id="1.20.5.1930">
    <property type="match status" value="1"/>
</dbReference>
<keyword evidence="3" id="KW-0902">Two-component regulatory system</keyword>
<keyword evidence="2" id="KW-0418">Kinase</keyword>
<comment type="caution">
    <text evidence="6">The sequence shown here is derived from an EMBL/GenBank/DDBJ whole genome shotgun (WGS) entry which is preliminary data.</text>
</comment>
<dbReference type="CDD" id="cd16917">
    <property type="entry name" value="HATPase_UhpB-NarQ-NarX-like"/>
    <property type="match status" value="1"/>
</dbReference>
<organism evidence="6 7">
    <name type="scientific">Streptomyces hygroscopicus</name>
    <dbReference type="NCBI Taxonomy" id="1912"/>
    <lineage>
        <taxon>Bacteria</taxon>
        <taxon>Bacillati</taxon>
        <taxon>Actinomycetota</taxon>
        <taxon>Actinomycetes</taxon>
        <taxon>Kitasatosporales</taxon>
        <taxon>Streptomycetaceae</taxon>
        <taxon>Streptomyces</taxon>
        <taxon>Streptomyces violaceusniger group</taxon>
    </lineage>
</organism>
<dbReference type="SUPFAM" id="SSF55781">
    <property type="entry name" value="GAF domain-like"/>
    <property type="match status" value="2"/>
</dbReference>
<dbReference type="InterPro" id="IPR005467">
    <property type="entry name" value="His_kinase_dom"/>
</dbReference>
<evidence type="ECO:0000313" key="7">
    <source>
        <dbReference type="Proteomes" id="UP001054854"/>
    </source>
</evidence>
<sequence>MVVGVIGTRWFLTRRRRSATALAEVTGHILAGETADATLRLIARRVRELLGADMARVMVLEPGDVLTIRATDGAPWTAPSGPLTPGGSSPARQAIRAGRPTVSGGERRPRRGRRDPRNAVPASVLDTPLLVRGHPVGVIEVANRGGGRRLGHADVSTVGLFAAPAGHAVAQIRHREHLRRLASAAAGPGSTGPAGAAGAATGAAGAASTSVSARTASASTASTASTAPSARPASHPAHPSHASHPSYPARAFDCPRSSGSSVRRTLDSLAAGAVARTGAASCTVYLLEPGPSANLRLVGGGHGHTPPSRKPALEAIAGAAPVIHGGGRTGADGEGPARGAVAAWPLLRESTAIGAMCCHFPPGRDPGEADITLLEVIAGHASCAVESDRLRAATQEKAVQEERWRISRELHDSVSQALYGIALGARTAREMLERDIDHAEPARRTEPAARAEAPGGAEAPSRAETPGPGEAAGRAEPGQKGPGEGGPGEDGPAQDGSAQGGPSKDGHGTAGEVVELADLAELAEPIEYIRRLADAAIAETRTLLGRLRPEALESEGLVAALTQHVEALRARYGIATEAKLDAEPETTPEAKHALYRIAQESLHNVAKHARARNVRLHLLNEPGAVTLTVADDGVGFDCKGSFPGHLGLLSMRERAREVGGTLNVDSRPGQGSRIRVRVPAAPDS</sequence>
<dbReference type="InterPro" id="IPR029016">
    <property type="entry name" value="GAF-like_dom_sf"/>
</dbReference>
<dbReference type="PANTHER" id="PTHR24421:SF61">
    <property type="entry name" value="OXYGEN SENSOR HISTIDINE KINASE NREB"/>
    <property type="match status" value="1"/>
</dbReference>
<dbReference type="EMBL" id="BNEK01000003">
    <property type="protein sequence ID" value="GHJ27208.1"/>
    <property type="molecule type" value="Genomic_DNA"/>
</dbReference>
<dbReference type="Gene3D" id="3.30.450.40">
    <property type="match status" value="2"/>
</dbReference>
<evidence type="ECO:0000256" key="1">
    <source>
        <dbReference type="ARBA" id="ARBA00022679"/>
    </source>
</evidence>
<feature type="compositionally biased region" description="Gly residues" evidence="4">
    <location>
        <begin position="480"/>
        <end position="489"/>
    </location>
</feature>
<feature type="compositionally biased region" description="Low complexity" evidence="4">
    <location>
        <begin position="217"/>
        <end position="251"/>
    </location>
</feature>
<dbReference type="InterPro" id="IPR050482">
    <property type="entry name" value="Sensor_HK_TwoCompSys"/>
</dbReference>
<gene>
    <name evidence="6" type="ORF">TPA0910_16410</name>
</gene>
<feature type="compositionally biased region" description="Low complexity" evidence="4">
    <location>
        <begin position="450"/>
        <end position="479"/>
    </location>
</feature>
<dbReference type="InterPro" id="IPR003018">
    <property type="entry name" value="GAF"/>
</dbReference>
<dbReference type="InterPro" id="IPR036890">
    <property type="entry name" value="HATPase_C_sf"/>
</dbReference>
<keyword evidence="1" id="KW-0808">Transferase</keyword>
<keyword evidence="7" id="KW-1185">Reference proteome</keyword>
<feature type="region of interest" description="Disordered" evidence="4">
    <location>
        <begin position="217"/>
        <end position="261"/>
    </location>
</feature>
<accession>A0ABQ3TV75</accession>
<dbReference type="Pfam" id="PF02518">
    <property type="entry name" value="HATPase_c"/>
    <property type="match status" value="1"/>
</dbReference>
<dbReference type="SMART" id="SM00065">
    <property type="entry name" value="GAF"/>
    <property type="match status" value="2"/>
</dbReference>
<feature type="region of interest" description="Disordered" evidence="4">
    <location>
        <begin position="438"/>
        <end position="509"/>
    </location>
</feature>
<evidence type="ECO:0000259" key="5">
    <source>
        <dbReference type="PROSITE" id="PS50109"/>
    </source>
</evidence>
<dbReference type="InterPro" id="IPR003594">
    <property type="entry name" value="HATPase_dom"/>
</dbReference>
<evidence type="ECO:0000256" key="4">
    <source>
        <dbReference type="SAM" id="MobiDB-lite"/>
    </source>
</evidence>
<evidence type="ECO:0000256" key="3">
    <source>
        <dbReference type="ARBA" id="ARBA00023012"/>
    </source>
</evidence>
<protein>
    <recommendedName>
        <fullName evidence="5">Histidine kinase domain-containing protein</fullName>
    </recommendedName>
</protein>
<dbReference type="SUPFAM" id="SSF55874">
    <property type="entry name" value="ATPase domain of HSP90 chaperone/DNA topoisomerase II/histidine kinase"/>
    <property type="match status" value="1"/>
</dbReference>
<name>A0ABQ3TV75_STRHY</name>
<dbReference type="Pfam" id="PF01590">
    <property type="entry name" value="GAF"/>
    <property type="match status" value="1"/>
</dbReference>
<feature type="region of interest" description="Disordered" evidence="4">
    <location>
        <begin position="71"/>
        <end position="126"/>
    </location>
</feature>
<evidence type="ECO:0000313" key="6">
    <source>
        <dbReference type="EMBL" id="GHJ27208.1"/>
    </source>
</evidence>
<evidence type="ECO:0000256" key="2">
    <source>
        <dbReference type="ARBA" id="ARBA00022777"/>
    </source>
</evidence>
<feature type="domain" description="Histidine kinase" evidence="5">
    <location>
        <begin position="594"/>
        <end position="682"/>
    </location>
</feature>
<dbReference type="InterPro" id="IPR011712">
    <property type="entry name" value="Sig_transdc_His_kin_sub3_dim/P"/>
</dbReference>
<dbReference type="PROSITE" id="PS50109">
    <property type="entry name" value="HIS_KIN"/>
    <property type="match status" value="1"/>
</dbReference>
<reference evidence="6" key="1">
    <citation type="submission" date="2024-05" db="EMBL/GenBank/DDBJ databases">
        <title>Whole genome shotgun sequence of Streptomyces hygroscopicus NBRC 113678.</title>
        <authorList>
            <person name="Komaki H."/>
            <person name="Tamura T."/>
        </authorList>
    </citation>
    <scope>NUCLEOTIDE SEQUENCE</scope>
    <source>
        <strain evidence="6">N11-34</strain>
    </source>
</reference>
<feature type="compositionally biased region" description="Basic and acidic residues" evidence="4">
    <location>
        <begin position="438"/>
        <end position="449"/>
    </location>
</feature>
<dbReference type="Proteomes" id="UP001054854">
    <property type="component" value="Unassembled WGS sequence"/>
</dbReference>
<dbReference type="SMART" id="SM00387">
    <property type="entry name" value="HATPase_c"/>
    <property type="match status" value="1"/>
</dbReference>
<dbReference type="Gene3D" id="3.30.565.10">
    <property type="entry name" value="Histidine kinase-like ATPase, C-terminal domain"/>
    <property type="match status" value="1"/>
</dbReference>
<feature type="compositionally biased region" description="Low complexity" evidence="4">
    <location>
        <begin position="79"/>
        <end position="90"/>
    </location>
</feature>
<dbReference type="Pfam" id="PF07730">
    <property type="entry name" value="HisKA_3"/>
    <property type="match status" value="1"/>
</dbReference>
<dbReference type="PANTHER" id="PTHR24421">
    <property type="entry name" value="NITRATE/NITRITE SENSOR PROTEIN NARX-RELATED"/>
    <property type="match status" value="1"/>
</dbReference>